<dbReference type="Proteomes" id="UP000694388">
    <property type="component" value="Unplaced"/>
</dbReference>
<dbReference type="Gene3D" id="2.130.10.10">
    <property type="entry name" value="YVTN repeat-like/Quinoprotein amine dehydrogenase"/>
    <property type="match status" value="1"/>
</dbReference>
<dbReference type="SUPFAM" id="SSF50978">
    <property type="entry name" value="WD40 repeat-like"/>
    <property type="match status" value="1"/>
</dbReference>
<evidence type="ECO:0000256" key="5">
    <source>
        <dbReference type="ARBA" id="ARBA00023242"/>
    </source>
</evidence>
<evidence type="ECO:0000256" key="1">
    <source>
        <dbReference type="ARBA" id="ARBA00004123"/>
    </source>
</evidence>
<keyword evidence="5" id="KW-0539">Nucleus</keyword>
<evidence type="ECO:0000313" key="6">
    <source>
        <dbReference type="Ensembl" id="ENSEBUP00000007797.1"/>
    </source>
</evidence>
<dbReference type="GO" id="GO:0006400">
    <property type="term" value="P:tRNA modification"/>
    <property type="evidence" value="ECO:0007669"/>
    <property type="project" value="TreeGrafter"/>
</dbReference>
<dbReference type="Ensembl" id="ENSEBUT00000008285.1">
    <property type="protein sequence ID" value="ENSEBUP00000007797.1"/>
    <property type="gene ID" value="ENSEBUG00000005076.1"/>
</dbReference>
<dbReference type="GO" id="GO:0005634">
    <property type="term" value="C:nucleus"/>
    <property type="evidence" value="ECO:0007669"/>
    <property type="project" value="UniProtKB-SubCell"/>
</dbReference>
<dbReference type="PANTHER" id="PTHR16288">
    <property type="entry name" value="WD40 REPEAT PROTEIN 4"/>
    <property type="match status" value="1"/>
</dbReference>
<keyword evidence="4" id="KW-0677">Repeat</keyword>
<reference evidence="6" key="2">
    <citation type="submission" date="2025-09" db="UniProtKB">
        <authorList>
            <consortium name="Ensembl"/>
        </authorList>
    </citation>
    <scope>IDENTIFICATION</scope>
</reference>
<evidence type="ECO:0000256" key="3">
    <source>
        <dbReference type="ARBA" id="ARBA00022694"/>
    </source>
</evidence>
<dbReference type="GO" id="GO:0043527">
    <property type="term" value="C:tRNA methyltransferase complex"/>
    <property type="evidence" value="ECO:0007669"/>
    <property type="project" value="TreeGrafter"/>
</dbReference>
<protein>
    <submittedName>
        <fullName evidence="6">Uncharacterized protein</fullName>
    </submittedName>
</protein>
<comment type="subcellular location">
    <subcellularLocation>
        <location evidence="1">Nucleus</location>
    </subcellularLocation>
</comment>
<accession>A0A8C4PZP5</accession>
<evidence type="ECO:0000256" key="4">
    <source>
        <dbReference type="ARBA" id="ARBA00022737"/>
    </source>
</evidence>
<dbReference type="InterPro" id="IPR036322">
    <property type="entry name" value="WD40_repeat_dom_sf"/>
</dbReference>
<sequence>MVLAFSVDGKLLLTADRDEKVRVSNSLKPHDILGYCLGHKQFVSRVLVLSNHPKWLVTGSGVSVFAKSVN</sequence>
<keyword evidence="2" id="KW-0853">WD repeat</keyword>
<name>A0A8C4PZP5_EPTBU</name>
<dbReference type="AlphaFoldDB" id="A0A8C4PZP5"/>
<proteinExistence type="predicted"/>
<dbReference type="PANTHER" id="PTHR16288:SF0">
    <property type="entry name" value="TRNA (GUANINE-N(7)-)-METHYLTRANSFERASE NON-CATALYTIC SUBUNIT WDR4"/>
    <property type="match status" value="1"/>
</dbReference>
<dbReference type="InterPro" id="IPR015943">
    <property type="entry name" value="WD40/YVTN_repeat-like_dom_sf"/>
</dbReference>
<evidence type="ECO:0000256" key="2">
    <source>
        <dbReference type="ARBA" id="ARBA00022574"/>
    </source>
</evidence>
<evidence type="ECO:0000313" key="7">
    <source>
        <dbReference type="Proteomes" id="UP000694388"/>
    </source>
</evidence>
<keyword evidence="3" id="KW-0819">tRNA processing</keyword>
<dbReference type="InterPro" id="IPR028884">
    <property type="entry name" value="Trm82"/>
</dbReference>
<reference evidence="6" key="1">
    <citation type="submission" date="2025-08" db="UniProtKB">
        <authorList>
            <consortium name="Ensembl"/>
        </authorList>
    </citation>
    <scope>IDENTIFICATION</scope>
</reference>
<dbReference type="GO" id="GO:0036265">
    <property type="term" value="P:RNA (guanine-N7)-methylation"/>
    <property type="evidence" value="ECO:0007669"/>
    <property type="project" value="InterPro"/>
</dbReference>
<dbReference type="GO" id="GO:0005829">
    <property type="term" value="C:cytosol"/>
    <property type="evidence" value="ECO:0007669"/>
    <property type="project" value="TreeGrafter"/>
</dbReference>
<keyword evidence="7" id="KW-1185">Reference proteome</keyword>
<organism evidence="6 7">
    <name type="scientific">Eptatretus burgeri</name>
    <name type="common">Inshore hagfish</name>
    <dbReference type="NCBI Taxonomy" id="7764"/>
    <lineage>
        <taxon>Eukaryota</taxon>
        <taxon>Metazoa</taxon>
        <taxon>Chordata</taxon>
        <taxon>Craniata</taxon>
        <taxon>Vertebrata</taxon>
        <taxon>Cyclostomata</taxon>
        <taxon>Myxini</taxon>
        <taxon>Myxiniformes</taxon>
        <taxon>Myxinidae</taxon>
        <taxon>Eptatretinae</taxon>
        <taxon>Eptatretus</taxon>
    </lineage>
</organism>